<dbReference type="SMART" id="SM00292">
    <property type="entry name" value="BRCT"/>
    <property type="match status" value="1"/>
</dbReference>
<evidence type="ECO:0000259" key="11">
    <source>
        <dbReference type="PROSITE" id="PS50173"/>
    </source>
</evidence>
<comment type="caution">
    <text evidence="12">The sequence shown here is derived from an EMBL/GenBank/DDBJ whole genome shotgun (WGS) entry which is preliminary data.</text>
</comment>
<dbReference type="Gene3D" id="3.40.50.10190">
    <property type="entry name" value="BRCT domain"/>
    <property type="match status" value="1"/>
</dbReference>
<feature type="compositionally biased region" description="Polar residues" evidence="9">
    <location>
        <begin position="255"/>
        <end position="275"/>
    </location>
</feature>
<keyword evidence="2 7" id="KW-0237">DNA synthesis</keyword>
<keyword evidence="4 7" id="KW-0227">DNA damage</keyword>
<protein>
    <recommendedName>
        <fullName evidence="1 7">DNA repair protein REV1</fullName>
        <ecNumber evidence="7">2.7.7.-</ecNumber>
    </recommendedName>
</protein>
<dbReference type="Pfam" id="PF21999">
    <property type="entry name" value="IMS_HHH_1"/>
    <property type="match status" value="1"/>
</dbReference>
<dbReference type="GO" id="GO:0046872">
    <property type="term" value="F:metal ion binding"/>
    <property type="evidence" value="ECO:0007669"/>
    <property type="project" value="UniProtKB-KW"/>
</dbReference>
<name>A0AAV9DI26_ACOCL</name>
<dbReference type="CDD" id="cd17719">
    <property type="entry name" value="BRCT_Rev1"/>
    <property type="match status" value="1"/>
</dbReference>
<dbReference type="Gene3D" id="1.10.150.20">
    <property type="entry name" value="5' to 3' exonuclease, C-terminal subdomain"/>
    <property type="match status" value="1"/>
</dbReference>
<dbReference type="InterPro" id="IPR001126">
    <property type="entry name" value="UmuC"/>
</dbReference>
<keyword evidence="8" id="KW-0479">Metal-binding</keyword>
<dbReference type="Gene3D" id="3.40.1170.60">
    <property type="match status" value="1"/>
</dbReference>
<evidence type="ECO:0000256" key="8">
    <source>
        <dbReference type="PIRSR" id="PIRSR036573-2"/>
    </source>
</evidence>
<dbReference type="GO" id="GO:0070987">
    <property type="term" value="P:error-free translesion synthesis"/>
    <property type="evidence" value="ECO:0007669"/>
    <property type="project" value="TreeGrafter"/>
</dbReference>
<dbReference type="Gene3D" id="3.30.1490.100">
    <property type="entry name" value="DNA polymerase, Y-family, little finger domain"/>
    <property type="match status" value="1"/>
</dbReference>
<keyword evidence="6 7" id="KW-0234">DNA repair</keyword>
<dbReference type="SUPFAM" id="SSF52113">
    <property type="entry name" value="BRCT domain"/>
    <property type="match status" value="1"/>
</dbReference>
<comment type="cofactor">
    <cofactor evidence="8">
        <name>Mg(2+)</name>
        <dbReference type="ChEBI" id="CHEBI:18420"/>
    </cofactor>
    <text evidence="8">Binds 2 magnesium ions.</text>
</comment>
<feature type="binding site" evidence="8">
    <location>
        <position position="381"/>
    </location>
    <ligand>
        <name>Mg(2+)</name>
        <dbReference type="ChEBI" id="CHEBI:18420"/>
        <label>1</label>
    </ligand>
</feature>
<dbReference type="Pfam" id="PF00533">
    <property type="entry name" value="BRCT"/>
    <property type="match status" value="1"/>
</dbReference>
<feature type="compositionally biased region" description="Polar residues" evidence="9">
    <location>
        <begin position="284"/>
        <end position="295"/>
    </location>
</feature>
<dbReference type="GO" id="GO:0042276">
    <property type="term" value="P:error-prone translesion synthesis"/>
    <property type="evidence" value="ECO:0007669"/>
    <property type="project" value="InterPro"/>
</dbReference>
<evidence type="ECO:0000256" key="3">
    <source>
        <dbReference type="ARBA" id="ARBA00022695"/>
    </source>
</evidence>
<dbReference type="InterPro" id="IPR036775">
    <property type="entry name" value="DNA_pol_Y-fam_lit_finger_sf"/>
</dbReference>
<feature type="compositionally biased region" description="Low complexity" evidence="9">
    <location>
        <begin position="44"/>
        <end position="57"/>
    </location>
</feature>
<sequence>MSFDSSRSKRSRGSNPSSSSDRTNPSKQKKPRNRTLGAAWGANSISSASAKSSSRRSPFANFGSYMEEKNRKLREQFDTDASTSSVGGGSSSGKGIFSGVSIFVDGFTVPSNQELRSYMLKHGGRFENYFSKSRVTHIICSNLPDSKVKNLRAFSRGLPVVKPTWVLDSVAADRLLNWIPYQLEQLVSETHAQQKLSSFFALKNISSIENPELPMNIHAKIEEEGPLSKNDGTAVKFPSEVGDITKHGDLLGEDSSYQGEESSTEVRNSESSPGGESSVKESHQSSPNKAPTLDSNFCIDNKNAKEPLDTTCSGDSIMRHSTLGDPNFIENYFKSSRLHFIGTWRNRYRKRFSSKMNGVKYGSCNDNMLLNSSESVILHVDMDCFFVSVVIRNSPELLDKPVAVCHSDNPKGTAEISSANYPARDYGVRAGMFVRDAKAHCPHLVIVPYNFEAYEVVADQFYDILHKHCNKVQAVSCDEAFLDVTFLEGSDPEKLASTIRQEIADTTGCTASAGIAGNLLVARLATRSAKPNGQCFIPSEKVGDYLKDLPIKALPGIGPAIQEKLKSLDIHNCGQLRMIPREDLQKDFGPKLGNMLWNSSRGIDNRMVSVVQETKSIGAEVNWGVRFNNSNDILNATDNANILQRIVRQLFGYLNIDVKEVRGIGLQISKLDDTDMSKQGGSRTWILSSILLQSDMKITNLNYGLRQHLKTPGNSLGLFLHHKETQMECKSILVNQEFQDTVHNSGQCVDAPGPSFQPHINQPSGVRITEEPTILPPICNIDVEVLKSLPPEIISEINDMYSGRLTEFLEVNKMKDDKGNVSDCTTSYSEVKSNGSKAIYDLKDYSTRNSVTRNKGKLPFSSPVVSPNGSPTKQLPDELKVDLLDLLPPHRPKDTAAGSSGISVHNGSENINPETSVDHLDALSCNLWMGDPPKWVEKFEISNCTVLNSLVKSYYQSERNGPFSTILQFALSSLPHFIDLKVEGLEEDLSSLCELLKQYVQLKIDSDIEEIYICFRLLKR</sequence>
<dbReference type="InterPro" id="IPR012112">
    <property type="entry name" value="REV1"/>
</dbReference>
<dbReference type="PANTHER" id="PTHR45990:SF1">
    <property type="entry name" value="DNA REPAIR PROTEIN REV1"/>
    <property type="match status" value="1"/>
</dbReference>
<keyword evidence="7" id="KW-0808">Transferase</keyword>
<feature type="domain" description="BRCT" evidence="10">
    <location>
        <begin position="92"/>
        <end position="183"/>
    </location>
</feature>
<dbReference type="InterPro" id="IPR036420">
    <property type="entry name" value="BRCT_dom_sf"/>
</dbReference>
<keyword evidence="5 7" id="KW-0238">DNA-binding</keyword>
<feature type="region of interest" description="Disordered" evidence="9">
    <location>
        <begin position="224"/>
        <end position="297"/>
    </location>
</feature>
<evidence type="ECO:0000256" key="9">
    <source>
        <dbReference type="SAM" id="MobiDB-lite"/>
    </source>
</evidence>
<dbReference type="Proteomes" id="UP001180020">
    <property type="component" value="Unassembled WGS sequence"/>
</dbReference>
<dbReference type="EMBL" id="JAUJYO010000013">
    <property type="protein sequence ID" value="KAK1300739.1"/>
    <property type="molecule type" value="Genomic_DNA"/>
</dbReference>
<dbReference type="Gene3D" id="6.10.250.1490">
    <property type="match status" value="1"/>
</dbReference>
<evidence type="ECO:0000256" key="4">
    <source>
        <dbReference type="ARBA" id="ARBA00022763"/>
    </source>
</evidence>
<keyword evidence="7" id="KW-0539">Nucleus</keyword>
<keyword evidence="8" id="KW-0460">Magnesium</keyword>
<dbReference type="InterPro" id="IPR001357">
    <property type="entry name" value="BRCT_dom"/>
</dbReference>
<feature type="binding site" evidence="8">
    <location>
        <position position="478"/>
    </location>
    <ligand>
        <name>Mg(2+)</name>
        <dbReference type="ChEBI" id="CHEBI:18420"/>
        <label>1</label>
    </ligand>
</feature>
<evidence type="ECO:0000256" key="2">
    <source>
        <dbReference type="ARBA" id="ARBA00022634"/>
    </source>
</evidence>
<comment type="function">
    <text evidence="7">Deoxycytidyl transferase involved in DNA repair. Transfers a dCMP residue from dCTP to the 3'-end of a DNA primer in a template-dependent reaction. May assist in the first step in the bypass of abasic lesions by the insertion of a nucleotide opposite the lesion. Required for normal induction of mutations by physical and chemical agents.</text>
</comment>
<dbReference type="Gene3D" id="3.30.70.270">
    <property type="match status" value="1"/>
</dbReference>
<comment type="subcellular location">
    <subcellularLocation>
        <location evidence="7">Nucleus</location>
    </subcellularLocation>
</comment>
<dbReference type="SUPFAM" id="SSF56672">
    <property type="entry name" value="DNA/RNA polymerases"/>
    <property type="match status" value="1"/>
</dbReference>
<evidence type="ECO:0000259" key="10">
    <source>
        <dbReference type="PROSITE" id="PS50172"/>
    </source>
</evidence>
<dbReference type="FunFam" id="3.40.50.10190:FF:000011">
    <property type="entry name" value="DNA repair protein REV1"/>
    <property type="match status" value="1"/>
</dbReference>
<evidence type="ECO:0000256" key="6">
    <source>
        <dbReference type="ARBA" id="ARBA00023204"/>
    </source>
</evidence>
<feature type="compositionally biased region" description="Low complexity" evidence="9">
    <location>
        <begin position="13"/>
        <end position="26"/>
    </location>
</feature>
<evidence type="ECO:0000313" key="12">
    <source>
        <dbReference type="EMBL" id="KAK1300739.1"/>
    </source>
</evidence>
<keyword evidence="13" id="KW-1185">Reference proteome</keyword>
<feature type="region of interest" description="Disordered" evidence="9">
    <location>
        <begin position="1"/>
        <end position="62"/>
    </location>
</feature>
<proteinExistence type="inferred from homology"/>
<dbReference type="GO" id="GO:0003887">
    <property type="term" value="F:DNA-directed DNA polymerase activity"/>
    <property type="evidence" value="ECO:0007669"/>
    <property type="project" value="InterPro"/>
</dbReference>
<reference evidence="12" key="1">
    <citation type="journal article" date="2023" name="Nat. Commun.">
        <title>Diploid and tetraploid genomes of Acorus and the evolution of monocots.</title>
        <authorList>
            <person name="Ma L."/>
            <person name="Liu K.W."/>
            <person name="Li Z."/>
            <person name="Hsiao Y.Y."/>
            <person name="Qi Y."/>
            <person name="Fu T."/>
            <person name="Tang G.D."/>
            <person name="Zhang D."/>
            <person name="Sun W.H."/>
            <person name="Liu D.K."/>
            <person name="Li Y."/>
            <person name="Chen G.Z."/>
            <person name="Liu X.D."/>
            <person name="Liao X.Y."/>
            <person name="Jiang Y.T."/>
            <person name="Yu X."/>
            <person name="Hao Y."/>
            <person name="Huang J."/>
            <person name="Zhao X.W."/>
            <person name="Ke S."/>
            <person name="Chen Y.Y."/>
            <person name="Wu W.L."/>
            <person name="Hsu J.L."/>
            <person name="Lin Y.F."/>
            <person name="Huang M.D."/>
            <person name="Li C.Y."/>
            <person name="Huang L."/>
            <person name="Wang Z.W."/>
            <person name="Zhao X."/>
            <person name="Zhong W.Y."/>
            <person name="Peng D.H."/>
            <person name="Ahmad S."/>
            <person name="Lan S."/>
            <person name="Zhang J.S."/>
            <person name="Tsai W.C."/>
            <person name="Van de Peer Y."/>
            <person name="Liu Z.J."/>
        </authorList>
    </citation>
    <scope>NUCLEOTIDE SEQUENCE</scope>
    <source>
        <strain evidence="12">CP</strain>
    </source>
</reference>
<evidence type="ECO:0000256" key="7">
    <source>
        <dbReference type="PIRNR" id="PIRNR036573"/>
    </source>
</evidence>
<dbReference type="AlphaFoldDB" id="A0AAV9DI26"/>
<dbReference type="FunFam" id="3.30.70.270:FF:000019">
    <property type="entry name" value="DNA repair protein REV1"/>
    <property type="match status" value="1"/>
</dbReference>
<comment type="similarity">
    <text evidence="7">Belongs to the DNA polymerase type-Y family.</text>
</comment>
<feature type="domain" description="UmuC" evidence="11">
    <location>
        <begin position="377"/>
        <end position="558"/>
    </location>
</feature>
<dbReference type="InterPro" id="IPR053848">
    <property type="entry name" value="IMS_HHH_1"/>
</dbReference>
<accession>A0AAV9DI26</accession>
<dbReference type="GO" id="GO:0005634">
    <property type="term" value="C:nucleus"/>
    <property type="evidence" value="ECO:0007669"/>
    <property type="project" value="UniProtKB-SubCell"/>
</dbReference>
<dbReference type="InterPro" id="IPR043128">
    <property type="entry name" value="Rev_trsase/Diguanyl_cyclase"/>
</dbReference>
<feature type="binding site" evidence="8">
    <location>
        <position position="479"/>
    </location>
    <ligand>
        <name>Mg(2+)</name>
        <dbReference type="ChEBI" id="CHEBI:18420"/>
        <label>1</label>
    </ligand>
</feature>
<dbReference type="PIRSF" id="PIRSF036573">
    <property type="entry name" value="REV1"/>
    <property type="match status" value="1"/>
</dbReference>
<dbReference type="GO" id="GO:0017125">
    <property type="term" value="F:deoxycytidyl transferase activity"/>
    <property type="evidence" value="ECO:0007669"/>
    <property type="project" value="TreeGrafter"/>
</dbReference>
<dbReference type="FunFam" id="3.40.1170.60:FF:000004">
    <property type="entry name" value="DNA repair protein REV1"/>
    <property type="match status" value="1"/>
</dbReference>
<dbReference type="PANTHER" id="PTHR45990">
    <property type="entry name" value="DNA REPAIR PROTEIN REV1"/>
    <property type="match status" value="1"/>
</dbReference>
<gene>
    <name evidence="12" type="primary">REV1</name>
    <name evidence="12" type="ORF">QJS10_CPB13g00500</name>
</gene>
<dbReference type="Pfam" id="PF00817">
    <property type="entry name" value="IMS"/>
    <property type="match status" value="1"/>
</dbReference>
<dbReference type="EC" id="2.7.7.-" evidence="7"/>
<dbReference type="GO" id="GO:0003684">
    <property type="term" value="F:damaged DNA binding"/>
    <property type="evidence" value="ECO:0007669"/>
    <property type="project" value="UniProtKB-UniRule"/>
</dbReference>
<dbReference type="PROSITE" id="PS50173">
    <property type="entry name" value="UMUC"/>
    <property type="match status" value="1"/>
</dbReference>
<dbReference type="InterPro" id="IPR043502">
    <property type="entry name" value="DNA/RNA_pol_sf"/>
</dbReference>
<evidence type="ECO:0000313" key="13">
    <source>
        <dbReference type="Proteomes" id="UP001180020"/>
    </source>
</evidence>
<dbReference type="PROSITE" id="PS50172">
    <property type="entry name" value="BRCT"/>
    <property type="match status" value="1"/>
</dbReference>
<keyword evidence="3 7" id="KW-0548">Nucleotidyltransferase</keyword>
<reference evidence="12" key="2">
    <citation type="submission" date="2023-06" db="EMBL/GenBank/DDBJ databases">
        <authorList>
            <person name="Ma L."/>
            <person name="Liu K.-W."/>
            <person name="Li Z."/>
            <person name="Hsiao Y.-Y."/>
            <person name="Qi Y."/>
            <person name="Fu T."/>
            <person name="Tang G."/>
            <person name="Zhang D."/>
            <person name="Sun W.-H."/>
            <person name="Liu D.-K."/>
            <person name="Li Y."/>
            <person name="Chen G.-Z."/>
            <person name="Liu X.-D."/>
            <person name="Liao X.-Y."/>
            <person name="Jiang Y.-T."/>
            <person name="Yu X."/>
            <person name="Hao Y."/>
            <person name="Huang J."/>
            <person name="Zhao X.-W."/>
            <person name="Ke S."/>
            <person name="Chen Y.-Y."/>
            <person name="Wu W.-L."/>
            <person name="Hsu J.-L."/>
            <person name="Lin Y.-F."/>
            <person name="Huang M.-D."/>
            <person name="Li C.-Y."/>
            <person name="Huang L."/>
            <person name="Wang Z.-W."/>
            <person name="Zhao X."/>
            <person name="Zhong W.-Y."/>
            <person name="Peng D.-H."/>
            <person name="Ahmad S."/>
            <person name="Lan S."/>
            <person name="Zhang J.-S."/>
            <person name="Tsai W.-C."/>
            <person name="Van De Peer Y."/>
            <person name="Liu Z.-J."/>
        </authorList>
    </citation>
    <scope>NUCLEOTIDE SEQUENCE</scope>
    <source>
        <strain evidence="12">CP</strain>
        <tissue evidence="12">Leaves</tissue>
    </source>
</reference>
<evidence type="ECO:0000256" key="5">
    <source>
        <dbReference type="ARBA" id="ARBA00023125"/>
    </source>
</evidence>
<organism evidence="12 13">
    <name type="scientific">Acorus calamus</name>
    <name type="common">Sweet flag</name>
    <dbReference type="NCBI Taxonomy" id="4465"/>
    <lineage>
        <taxon>Eukaryota</taxon>
        <taxon>Viridiplantae</taxon>
        <taxon>Streptophyta</taxon>
        <taxon>Embryophyta</taxon>
        <taxon>Tracheophyta</taxon>
        <taxon>Spermatophyta</taxon>
        <taxon>Magnoliopsida</taxon>
        <taxon>Liliopsida</taxon>
        <taxon>Acoraceae</taxon>
        <taxon>Acorus</taxon>
    </lineage>
</organism>
<evidence type="ECO:0000256" key="1">
    <source>
        <dbReference type="ARBA" id="ARBA00020399"/>
    </source>
</evidence>
<dbReference type="GO" id="GO:0006281">
    <property type="term" value="P:DNA repair"/>
    <property type="evidence" value="ECO:0007669"/>
    <property type="project" value="UniProtKB-KW"/>
</dbReference>